<feature type="transmembrane region" description="Helical" evidence="10">
    <location>
        <begin position="270"/>
        <end position="290"/>
    </location>
</feature>
<evidence type="ECO:0000256" key="1">
    <source>
        <dbReference type="ARBA" id="ARBA00004141"/>
    </source>
</evidence>
<dbReference type="OrthoDB" id="9809248at2"/>
<dbReference type="PIRSF" id="PIRSF004557">
    <property type="entry name" value="SecY"/>
    <property type="match status" value="1"/>
</dbReference>
<feature type="transmembrane region" description="Helical" evidence="10">
    <location>
        <begin position="68"/>
        <end position="95"/>
    </location>
</feature>
<dbReference type="InterPro" id="IPR023201">
    <property type="entry name" value="SecY_dom_sf"/>
</dbReference>
<protein>
    <recommendedName>
        <fullName evidence="9 10">Protein translocase subunit SecY</fullName>
    </recommendedName>
</protein>
<name>Q8FS40_COREF</name>
<proteinExistence type="inferred from homology"/>
<feature type="transmembrane region" description="Helical" evidence="10">
    <location>
        <begin position="404"/>
        <end position="423"/>
    </location>
</feature>
<keyword evidence="7 10" id="KW-0811">Translocation</keyword>
<dbReference type="RefSeq" id="WP_011075044.1">
    <property type="nucleotide sequence ID" value="NC_004369.1"/>
</dbReference>
<gene>
    <name evidence="10 14" type="primary">secY</name>
</gene>
<comment type="subcellular location">
    <subcellularLocation>
        <location evidence="10">Cell membrane</location>
        <topology evidence="10">Multi-pass membrane protein</topology>
    </subcellularLocation>
    <subcellularLocation>
        <location evidence="1 12">Membrane</location>
        <topology evidence="1 12">Multi-pass membrane protein</topology>
    </subcellularLocation>
</comment>
<keyword evidence="10" id="KW-1003">Cell membrane</keyword>
<evidence type="ECO:0000256" key="5">
    <source>
        <dbReference type="ARBA" id="ARBA00022927"/>
    </source>
</evidence>
<comment type="similarity">
    <text evidence="2 10 13">Belongs to the SecY/SEC61-alpha family.</text>
</comment>
<dbReference type="SUPFAM" id="SSF103491">
    <property type="entry name" value="Preprotein translocase SecY subunit"/>
    <property type="match status" value="1"/>
</dbReference>
<dbReference type="GO" id="GO:0005886">
    <property type="term" value="C:plasma membrane"/>
    <property type="evidence" value="ECO:0007669"/>
    <property type="project" value="UniProtKB-SubCell"/>
</dbReference>
<dbReference type="PRINTS" id="PR00303">
    <property type="entry name" value="SECYTRNLCASE"/>
</dbReference>
<dbReference type="Pfam" id="PF00344">
    <property type="entry name" value="SecY"/>
    <property type="match status" value="1"/>
</dbReference>
<dbReference type="Gene3D" id="1.10.3370.10">
    <property type="entry name" value="SecY subunit domain"/>
    <property type="match status" value="1"/>
</dbReference>
<keyword evidence="6 10" id="KW-1133">Transmembrane helix</keyword>
<evidence type="ECO:0000256" key="13">
    <source>
        <dbReference type="RuleBase" id="RU004349"/>
    </source>
</evidence>
<dbReference type="InterPro" id="IPR026593">
    <property type="entry name" value="SecY"/>
</dbReference>
<dbReference type="HAMAP" id="MF_01465">
    <property type="entry name" value="SecY"/>
    <property type="match status" value="1"/>
</dbReference>
<comment type="function">
    <text evidence="10 11">The central subunit of the protein translocation channel SecYEG. Consists of two halves formed by TMs 1-5 and 6-10. These two domains form a lateral gate at the front which open onto the bilayer between TMs 2 and 7, and are clamped together by SecE at the back. The channel is closed by both a pore ring composed of hydrophobic SecY resides and a short helix (helix 2A) on the extracellular side of the membrane which forms a plug. The plug probably moves laterally to allow the channel to open. The ring and the pore may move independently.</text>
</comment>
<dbReference type="STRING" id="196164.gene:10740966"/>
<evidence type="ECO:0000313" key="15">
    <source>
        <dbReference type="Proteomes" id="UP000001409"/>
    </source>
</evidence>
<dbReference type="InterPro" id="IPR002208">
    <property type="entry name" value="SecY/SEC61-alpha"/>
</dbReference>
<dbReference type="GO" id="GO:0043952">
    <property type="term" value="P:protein transport by the Sec complex"/>
    <property type="evidence" value="ECO:0007669"/>
    <property type="project" value="UniProtKB-UniRule"/>
</dbReference>
<evidence type="ECO:0000256" key="9">
    <source>
        <dbReference type="ARBA" id="ARBA00039733"/>
    </source>
</evidence>
<dbReference type="NCBIfam" id="TIGR00967">
    <property type="entry name" value="3a0501s007"/>
    <property type="match status" value="1"/>
</dbReference>
<keyword evidence="5 10" id="KW-0653">Protein transport</keyword>
<keyword evidence="8 10" id="KW-0472">Membrane</keyword>
<dbReference type="GO" id="GO:0065002">
    <property type="term" value="P:intracellular protein transmembrane transport"/>
    <property type="evidence" value="ECO:0007669"/>
    <property type="project" value="UniProtKB-UniRule"/>
</dbReference>
<evidence type="ECO:0000313" key="14">
    <source>
        <dbReference type="EMBL" id="BAC17374.1"/>
    </source>
</evidence>
<dbReference type="HOGENOM" id="CLU_030313_0_0_11"/>
<dbReference type="EMBL" id="BA000035">
    <property type="protein sequence ID" value="BAC17374.1"/>
    <property type="molecule type" value="Genomic_DNA"/>
</dbReference>
<evidence type="ECO:0000256" key="6">
    <source>
        <dbReference type="ARBA" id="ARBA00022989"/>
    </source>
</evidence>
<evidence type="ECO:0000256" key="4">
    <source>
        <dbReference type="ARBA" id="ARBA00022692"/>
    </source>
</evidence>
<evidence type="ECO:0000256" key="12">
    <source>
        <dbReference type="RuleBase" id="RU003484"/>
    </source>
</evidence>
<evidence type="ECO:0000256" key="3">
    <source>
        <dbReference type="ARBA" id="ARBA00022448"/>
    </source>
</evidence>
<evidence type="ECO:0000256" key="7">
    <source>
        <dbReference type="ARBA" id="ARBA00023010"/>
    </source>
</evidence>
<dbReference type="PROSITE" id="PS00756">
    <property type="entry name" value="SECY_2"/>
    <property type="match status" value="1"/>
</dbReference>
<feature type="transmembrane region" description="Helical" evidence="10">
    <location>
        <begin position="17"/>
        <end position="35"/>
    </location>
</feature>
<accession>Q8FS40</accession>
<dbReference type="GO" id="GO:0006605">
    <property type="term" value="P:protein targeting"/>
    <property type="evidence" value="ECO:0007669"/>
    <property type="project" value="UniProtKB-UniRule"/>
</dbReference>
<feature type="transmembrane region" description="Helical" evidence="10">
    <location>
        <begin position="155"/>
        <end position="176"/>
    </location>
</feature>
<dbReference type="AlphaFoldDB" id="Q8FS40"/>
<sequence length="440" mass="47975">MSAIIQAFKDADLRKKILFTIAMIVLYRIGAQIPSPGVDYASISGRLRDLTQDQSSVYSLINLFSGGALLQLSIFAIGIMPFITASIIVQLLTVVIPHFEQLKKEGQSGQTKMTQYTRYLTLALALLQSAGIVALADREQLLGAGIRVLNEDRDFFDLLILVITMTAGAILVMWLGELITEKGVGNGMSLLIFAGIATRLPTDGMNILGNSGGVVFAVVLVSVLILVIGVVFVEQGQRRIPVQYAKRMVGRRQYGGSSTYLPLKVNQAGVIPVIFASSLIYMPVLITQIVNSGSLEVTDNWWQRNVIAHLQTPSSWQYIVLYFALTIFFSYFYVSVQYDPADQAENMKKYGGFIPGIRPGRPTAQYLGYVMNRLLFVGSLYLALIAVLPNIMLDLGVDAGSAGATPFGGTAILILVSVALTTVKQIESQLLQSNYEGLLK</sequence>
<feature type="transmembrane region" description="Helical" evidence="10">
    <location>
        <begin position="183"/>
        <end position="202"/>
    </location>
</feature>
<keyword evidence="3 10" id="KW-0813">Transport</keyword>
<evidence type="ECO:0000256" key="8">
    <source>
        <dbReference type="ARBA" id="ARBA00023136"/>
    </source>
</evidence>
<dbReference type="KEGG" id="cef:CE0564"/>
<keyword evidence="4 10" id="KW-0812">Transmembrane</keyword>
<reference evidence="14 15" key="1">
    <citation type="journal article" date="2003" name="Genome Res.">
        <title>Comparative complete genome sequence analysis of the amino acid replacements responsible for the thermostability of Corynebacterium efficiens.</title>
        <authorList>
            <person name="Nishio Y."/>
            <person name="Nakamura Y."/>
            <person name="Kawarabayasi Y."/>
            <person name="Usuda Y."/>
            <person name="Kimura E."/>
            <person name="Sugimoto S."/>
            <person name="Matsui K."/>
            <person name="Yamagishi A."/>
            <person name="Kikuchi H."/>
            <person name="Ikeo K."/>
            <person name="Gojobori T."/>
        </authorList>
    </citation>
    <scope>NUCLEOTIDE SEQUENCE [LARGE SCALE GENOMIC DNA]</scope>
    <source>
        <strain evidence="15">DSM 44549 / YS-314 / AJ 12310 / JCM 11189 / NBRC 100395</strain>
    </source>
</reference>
<feature type="transmembrane region" description="Helical" evidence="10">
    <location>
        <begin position="214"/>
        <end position="233"/>
    </location>
</feature>
<feature type="transmembrane region" description="Helical" evidence="10">
    <location>
        <begin position="374"/>
        <end position="392"/>
    </location>
</feature>
<dbReference type="Proteomes" id="UP000001409">
    <property type="component" value="Chromosome"/>
</dbReference>
<organism evidence="14 15">
    <name type="scientific">Corynebacterium efficiens (strain DSM 44549 / YS-314 / AJ 12310 / JCM 11189 / NBRC 100395)</name>
    <dbReference type="NCBI Taxonomy" id="196164"/>
    <lineage>
        <taxon>Bacteria</taxon>
        <taxon>Bacillati</taxon>
        <taxon>Actinomycetota</taxon>
        <taxon>Actinomycetes</taxon>
        <taxon>Mycobacteriales</taxon>
        <taxon>Corynebacteriaceae</taxon>
        <taxon>Corynebacterium</taxon>
    </lineage>
</organism>
<feature type="transmembrane region" description="Helical" evidence="10">
    <location>
        <begin position="315"/>
        <end position="334"/>
    </location>
</feature>
<keyword evidence="15" id="KW-1185">Reference proteome</keyword>
<evidence type="ECO:0000256" key="11">
    <source>
        <dbReference type="RuleBase" id="RU000537"/>
    </source>
</evidence>
<dbReference type="PROSITE" id="PS00755">
    <property type="entry name" value="SECY_1"/>
    <property type="match status" value="1"/>
</dbReference>
<dbReference type="InterPro" id="IPR030659">
    <property type="entry name" value="SecY_CS"/>
</dbReference>
<evidence type="ECO:0000256" key="10">
    <source>
        <dbReference type="HAMAP-Rule" id="MF_01465"/>
    </source>
</evidence>
<dbReference type="PANTHER" id="PTHR10906">
    <property type="entry name" value="SECY/SEC61-ALPHA FAMILY MEMBER"/>
    <property type="match status" value="1"/>
</dbReference>
<comment type="subunit">
    <text evidence="10">Component of the Sec protein translocase complex. Heterotrimer consisting of SecY, SecE and SecG subunits. The heterotrimers can form oligomers, although 1 heterotrimer is thought to be able to translocate proteins. Interacts with the ribosome. Interacts with SecDF, and other proteins may be involved. Interacts with SecA.</text>
</comment>
<dbReference type="eggNOG" id="COG0201">
    <property type="taxonomic scope" value="Bacteria"/>
</dbReference>
<evidence type="ECO:0000256" key="2">
    <source>
        <dbReference type="ARBA" id="ARBA00005751"/>
    </source>
</evidence>
<dbReference type="FunFam" id="1.10.3370.10:FF:000001">
    <property type="entry name" value="Preprotein translocase subunit SecY"/>
    <property type="match status" value="1"/>
</dbReference>
<feature type="transmembrane region" description="Helical" evidence="10">
    <location>
        <begin position="116"/>
        <end position="135"/>
    </location>
</feature>